<dbReference type="InterPro" id="IPR021695">
    <property type="entry name" value="Phage_KPP10_Orf10"/>
</dbReference>
<comment type="caution">
    <text evidence="1">The sequence shown here is derived from an EMBL/GenBank/DDBJ whole genome shotgun (WGS) entry which is preliminary data.</text>
</comment>
<dbReference type="PATRIC" id="fig|1616.3.peg.180"/>
<accession>A0A0R2JE76</accession>
<evidence type="ECO:0000313" key="2">
    <source>
        <dbReference type="Proteomes" id="UP000051655"/>
    </source>
</evidence>
<dbReference type="NCBIfam" id="NF047581">
    <property type="entry name" value="gp105_phage_fam"/>
    <property type="match status" value="1"/>
</dbReference>
<dbReference type="OrthoDB" id="2304457at2"/>
<organism evidence="1 2">
    <name type="scientific">Weissella kandleri</name>
    <dbReference type="NCBI Taxonomy" id="1616"/>
    <lineage>
        <taxon>Bacteria</taxon>
        <taxon>Bacillati</taxon>
        <taxon>Bacillota</taxon>
        <taxon>Bacilli</taxon>
        <taxon>Lactobacillales</taxon>
        <taxon>Lactobacillaceae</taxon>
        <taxon>Weissella</taxon>
    </lineage>
</organism>
<name>A0A0R2JE76_9LACO</name>
<dbReference type="RefSeq" id="WP_057753449.1">
    <property type="nucleotide sequence ID" value="NZ_JQBP01000001.1"/>
</dbReference>
<evidence type="ECO:0008006" key="3">
    <source>
        <dbReference type="Google" id="ProtNLM"/>
    </source>
</evidence>
<dbReference type="EMBL" id="JQBP01000001">
    <property type="protein sequence ID" value="KRN75680.1"/>
    <property type="molecule type" value="Genomic_DNA"/>
</dbReference>
<protein>
    <recommendedName>
        <fullName evidence="3">DUF3277 family protein</fullName>
    </recommendedName>
</protein>
<dbReference type="STRING" id="1616.IV73_GL000174"/>
<evidence type="ECO:0000313" key="1">
    <source>
        <dbReference type="EMBL" id="KRN75680.1"/>
    </source>
</evidence>
<reference evidence="1 2" key="1">
    <citation type="journal article" date="2015" name="Genome Announc.">
        <title>Expanding the biotechnology potential of lactobacilli through comparative genomics of 213 strains and associated genera.</title>
        <authorList>
            <person name="Sun Z."/>
            <person name="Harris H.M."/>
            <person name="McCann A."/>
            <person name="Guo C."/>
            <person name="Argimon S."/>
            <person name="Zhang W."/>
            <person name="Yang X."/>
            <person name="Jeffery I.B."/>
            <person name="Cooney J.C."/>
            <person name="Kagawa T.F."/>
            <person name="Liu W."/>
            <person name="Song Y."/>
            <person name="Salvetti E."/>
            <person name="Wrobel A."/>
            <person name="Rasinkangas P."/>
            <person name="Parkhill J."/>
            <person name="Rea M.C."/>
            <person name="O'Sullivan O."/>
            <person name="Ritari J."/>
            <person name="Douillard F.P."/>
            <person name="Paul Ross R."/>
            <person name="Yang R."/>
            <person name="Briner A.E."/>
            <person name="Felis G.E."/>
            <person name="de Vos W.M."/>
            <person name="Barrangou R."/>
            <person name="Klaenhammer T.R."/>
            <person name="Caufield P.W."/>
            <person name="Cui Y."/>
            <person name="Zhang H."/>
            <person name="O'Toole P.W."/>
        </authorList>
    </citation>
    <scope>NUCLEOTIDE SEQUENCE [LARGE SCALE GENOMIC DNA]</scope>
    <source>
        <strain evidence="1 2">DSM 20593</strain>
    </source>
</reference>
<proteinExistence type="predicted"/>
<dbReference type="AlphaFoldDB" id="A0A0R2JE76"/>
<dbReference type="Proteomes" id="UP000051655">
    <property type="component" value="Unassembled WGS sequence"/>
</dbReference>
<gene>
    <name evidence="1" type="ORF">IV73_GL000174</name>
</gene>
<sequence>MADSGINMYDAKDVTLTVDGVVIQGFQDADMITYSFKEEQVRTSVDAQGVPSLAKNNNHLGNIVINLSGNSKSHKFLNNLANTRKVFPIVIKSDLEKVSSTQCIIAKPADGAFGKDTPKRTYTVEALSMEVTAL</sequence>
<keyword evidence="2" id="KW-1185">Reference proteome</keyword>